<keyword evidence="3" id="KW-1185">Reference proteome</keyword>
<reference evidence="2 3" key="1">
    <citation type="submission" date="2017-10" db="EMBL/GenBank/DDBJ databases">
        <title>Genomics of the genus Arcobacter.</title>
        <authorList>
            <person name="Perez-Cataluna A."/>
            <person name="Figueras M.J."/>
        </authorList>
    </citation>
    <scope>NUCLEOTIDE SEQUENCE [LARGE SCALE GENOMIC DNA]</scope>
    <source>
        <strain evidence="2 3">CECT 8441</strain>
    </source>
</reference>
<name>A0A4Q1AT36_9BACT</name>
<dbReference type="AlphaFoldDB" id="A0A4Q1AT36"/>
<evidence type="ECO:0000256" key="1">
    <source>
        <dbReference type="SAM" id="Phobius"/>
    </source>
</evidence>
<dbReference type="Proteomes" id="UP000289758">
    <property type="component" value="Unassembled WGS sequence"/>
</dbReference>
<sequence length="102" mass="11105">MWTSYNEDGTLQTFDKPETQTKIYEIVSDTLPDYEVPSNAEIKNGAADVLKSEAAATINFLDDVASGFADGVKAFASSSKYIPYFLLIGLGIFILNKSGVKQ</sequence>
<comment type="caution">
    <text evidence="2">The sequence shown here is derived from an EMBL/GenBank/DDBJ whole genome shotgun (WGS) entry which is preliminary data.</text>
</comment>
<keyword evidence="1" id="KW-0472">Membrane</keyword>
<dbReference type="RefSeq" id="WP_129087863.1">
    <property type="nucleotide sequence ID" value="NZ_CP053836.1"/>
</dbReference>
<keyword evidence="1" id="KW-1133">Transmembrane helix</keyword>
<evidence type="ECO:0000313" key="3">
    <source>
        <dbReference type="Proteomes" id="UP000289758"/>
    </source>
</evidence>
<accession>A0A4Q1AT36</accession>
<protein>
    <submittedName>
        <fullName evidence="2">Uncharacterized protein</fullName>
    </submittedName>
</protein>
<gene>
    <name evidence="2" type="ORF">CRV07_11825</name>
</gene>
<evidence type="ECO:0000313" key="2">
    <source>
        <dbReference type="EMBL" id="RXK04109.1"/>
    </source>
</evidence>
<proteinExistence type="predicted"/>
<organism evidence="2 3">
    <name type="scientific">Halarcobacter ebronensis</name>
    <dbReference type="NCBI Taxonomy" id="1462615"/>
    <lineage>
        <taxon>Bacteria</taxon>
        <taxon>Pseudomonadati</taxon>
        <taxon>Campylobacterota</taxon>
        <taxon>Epsilonproteobacteria</taxon>
        <taxon>Campylobacterales</taxon>
        <taxon>Arcobacteraceae</taxon>
        <taxon>Halarcobacter</taxon>
    </lineage>
</organism>
<keyword evidence="1" id="KW-0812">Transmembrane</keyword>
<dbReference type="EMBL" id="PDKK01000011">
    <property type="protein sequence ID" value="RXK04109.1"/>
    <property type="molecule type" value="Genomic_DNA"/>
</dbReference>
<feature type="transmembrane region" description="Helical" evidence="1">
    <location>
        <begin position="81"/>
        <end position="100"/>
    </location>
</feature>